<proteinExistence type="predicted"/>
<keyword evidence="2" id="KW-1185">Reference proteome</keyword>
<name>A0A856M6R5_9CYAN</name>
<dbReference type="KEGG" id="bsen:DP114_01990"/>
<reference evidence="1 2" key="1">
    <citation type="submission" date="2018-06" db="EMBL/GenBank/DDBJ databases">
        <title>Comparative genomics of Brasilonema spp. strains.</title>
        <authorList>
            <person name="Alvarenga D.O."/>
            <person name="Fiore M.F."/>
            <person name="Varani A.M."/>
        </authorList>
    </citation>
    <scope>NUCLEOTIDE SEQUENCE [LARGE SCALE GENOMIC DNA]</scope>
    <source>
        <strain evidence="1 2">CENA114</strain>
    </source>
</reference>
<evidence type="ECO:0000313" key="1">
    <source>
        <dbReference type="EMBL" id="QDL06835.1"/>
    </source>
</evidence>
<accession>A0A856M6R5</accession>
<dbReference type="AlphaFoldDB" id="A0A856M6R5"/>
<gene>
    <name evidence="1" type="ORF">DP114_01990</name>
</gene>
<dbReference type="Proteomes" id="UP000503129">
    <property type="component" value="Chromosome"/>
</dbReference>
<dbReference type="RefSeq" id="WP_169265113.1">
    <property type="nucleotide sequence ID" value="NZ_CAWOXK010000001.1"/>
</dbReference>
<organism evidence="1 2">
    <name type="scientific">Brasilonema sennae CENA114</name>
    <dbReference type="NCBI Taxonomy" id="415709"/>
    <lineage>
        <taxon>Bacteria</taxon>
        <taxon>Bacillati</taxon>
        <taxon>Cyanobacteriota</taxon>
        <taxon>Cyanophyceae</taxon>
        <taxon>Nostocales</taxon>
        <taxon>Scytonemataceae</taxon>
        <taxon>Brasilonema</taxon>
        <taxon>Bromeliae group (in: Brasilonema)</taxon>
    </lineage>
</organism>
<dbReference type="InterPro" id="IPR021373">
    <property type="entry name" value="DUF2993"/>
</dbReference>
<evidence type="ECO:0000313" key="2">
    <source>
        <dbReference type="Proteomes" id="UP000503129"/>
    </source>
</evidence>
<dbReference type="EMBL" id="CP030118">
    <property type="protein sequence ID" value="QDL06835.1"/>
    <property type="molecule type" value="Genomic_DNA"/>
</dbReference>
<dbReference type="Pfam" id="PF11209">
    <property type="entry name" value="LmeA"/>
    <property type="match status" value="1"/>
</dbReference>
<protein>
    <submittedName>
        <fullName evidence="1">DUF2993 domain-containing protein</fullName>
    </submittedName>
</protein>
<sequence>MEFFILLVSGLLGLVTPVGLVADQTAENAIRSQLAQVEQLQVRVDNAPTHQLLQGKVEKVRVAGRSLQLKKWQDIRIAALELETDAIELEPRSLGKKRPLFKRPLQAGVRLVLTQQDINKLIQSPQFMVMLQKLKINTGGSLNTAQKNSVYHFTNPNVKFLADNRLSAQVELQDRSLDKPLSIRVESGFRIVGGRNIQLVNPIVAANGEQVPPQFVNTVVNNLNKRLDLSNLEGDGLQVRILKLNMKPEELEIAAFLRVEPSSRFLETPSL</sequence>